<dbReference type="EC" id="2.7.11.1" evidence="18"/>
<protein>
    <recommendedName>
        <fullName evidence="18">Receptor-like serine/threonine-protein kinase</fullName>
        <ecNumber evidence="18">2.7.11.1</ecNumber>
    </recommendedName>
</protein>
<feature type="binding site" evidence="19">
    <location>
        <position position="538"/>
    </location>
    <ligand>
        <name>ATP</name>
        <dbReference type="ChEBI" id="CHEBI:30616"/>
    </ligand>
</feature>
<evidence type="ECO:0000259" key="22">
    <source>
        <dbReference type="PROSITE" id="PS50011"/>
    </source>
</evidence>
<keyword evidence="8 18" id="KW-0547">Nucleotide-binding</keyword>
<dbReference type="InterPro" id="IPR017441">
    <property type="entry name" value="Protein_kinase_ATP_BS"/>
</dbReference>
<evidence type="ECO:0000256" key="20">
    <source>
        <dbReference type="SAM" id="Phobius"/>
    </source>
</evidence>
<feature type="chain" id="PRO_5042442915" description="Receptor-like serine/threonine-protein kinase" evidence="21">
    <location>
        <begin position="25"/>
        <end position="794"/>
    </location>
</feature>
<dbReference type="InterPro" id="IPR036426">
    <property type="entry name" value="Bulb-type_lectin_dom_sf"/>
</dbReference>
<dbReference type="CDD" id="cd00028">
    <property type="entry name" value="B_lectin"/>
    <property type="match status" value="1"/>
</dbReference>
<name>A0AAE1MKI8_9FABA</name>
<evidence type="ECO:0000256" key="17">
    <source>
        <dbReference type="ARBA" id="ARBA00048679"/>
    </source>
</evidence>
<dbReference type="InterPro" id="IPR024171">
    <property type="entry name" value="SRK-like_kinase"/>
</dbReference>
<feature type="domain" description="Bulb-type lectin" evidence="23">
    <location>
        <begin position="27"/>
        <end position="145"/>
    </location>
</feature>
<evidence type="ECO:0000259" key="23">
    <source>
        <dbReference type="PROSITE" id="PS50927"/>
    </source>
</evidence>
<evidence type="ECO:0000256" key="8">
    <source>
        <dbReference type="ARBA" id="ARBA00022741"/>
    </source>
</evidence>
<keyword evidence="3" id="KW-0245">EGF-like domain</keyword>
<dbReference type="SUPFAM" id="SSF51110">
    <property type="entry name" value="alpha-D-mannose-specific plant lectins"/>
    <property type="match status" value="2"/>
</dbReference>
<evidence type="ECO:0000256" key="7">
    <source>
        <dbReference type="ARBA" id="ARBA00022734"/>
    </source>
</evidence>
<evidence type="ECO:0000256" key="3">
    <source>
        <dbReference type="ARBA" id="ARBA00022536"/>
    </source>
</evidence>
<keyword evidence="14" id="KW-0675">Receptor</keyword>
<reference evidence="24" key="1">
    <citation type="submission" date="2023-10" db="EMBL/GenBank/DDBJ databases">
        <title>Chromosome-level genome of the transformable northern wattle, Acacia crassicarpa.</title>
        <authorList>
            <person name="Massaro I."/>
            <person name="Sinha N.R."/>
            <person name="Poethig S."/>
            <person name="Leichty A.R."/>
        </authorList>
    </citation>
    <scope>NUCLEOTIDE SEQUENCE</scope>
    <source>
        <strain evidence="24">Acra3RX</strain>
        <tissue evidence="24">Leaf</tissue>
    </source>
</reference>
<dbReference type="Proteomes" id="UP001293593">
    <property type="component" value="Unassembled WGS sequence"/>
</dbReference>
<dbReference type="CDD" id="cd14066">
    <property type="entry name" value="STKc_IRAK"/>
    <property type="match status" value="1"/>
</dbReference>
<dbReference type="SMART" id="SM00220">
    <property type="entry name" value="S_TKc"/>
    <property type="match status" value="1"/>
</dbReference>
<keyword evidence="10 18" id="KW-0067">ATP-binding</keyword>
<dbReference type="FunFam" id="2.90.10.10:FF:000026">
    <property type="entry name" value="Serine/threonine-protein kinase"/>
    <property type="match status" value="1"/>
</dbReference>
<evidence type="ECO:0000313" key="25">
    <source>
        <dbReference type="Proteomes" id="UP001293593"/>
    </source>
</evidence>
<feature type="signal peptide" evidence="21">
    <location>
        <begin position="1"/>
        <end position="24"/>
    </location>
</feature>
<keyword evidence="12 20" id="KW-0472">Membrane</keyword>
<comment type="caution">
    <text evidence="24">The sequence shown here is derived from an EMBL/GenBank/DDBJ whole genome shotgun (WGS) entry which is preliminary data.</text>
</comment>
<dbReference type="PROSITE" id="PS50011">
    <property type="entry name" value="PROTEIN_KINASE_DOM"/>
    <property type="match status" value="1"/>
</dbReference>
<dbReference type="PANTHER" id="PTHR47976">
    <property type="entry name" value="G-TYPE LECTIN S-RECEPTOR-LIKE SERINE/THREONINE-PROTEIN KINASE SD2-5"/>
    <property type="match status" value="1"/>
</dbReference>
<dbReference type="GO" id="GO:0005524">
    <property type="term" value="F:ATP binding"/>
    <property type="evidence" value="ECO:0007669"/>
    <property type="project" value="UniProtKB-UniRule"/>
</dbReference>
<dbReference type="Pfam" id="PF00069">
    <property type="entry name" value="Pkinase"/>
    <property type="match status" value="1"/>
</dbReference>
<dbReference type="PANTHER" id="PTHR47976:SF27">
    <property type="entry name" value="RECEPTOR-LIKE SERINE_THREONINE-PROTEIN KINASE"/>
    <property type="match status" value="1"/>
</dbReference>
<feature type="domain" description="Bulb-type lectin" evidence="23">
    <location>
        <begin position="148"/>
        <end position="280"/>
    </location>
</feature>
<evidence type="ECO:0000256" key="4">
    <source>
        <dbReference type="ARBA" id="ARBA00022679"/>
    </source>
</evidence>
<keyword evidence="4 18" id="KW-0808">Transferase</keyword>
<evidence type="ECO:0000256" key="13">
    <source>
        <dbReference type="ARBA" id="ARBA00023157"/>
    </source>
</evidence>
<dbReference type="GO" id="GO:0030246">
    <property type="term" value="F:carbohydrate binding"/>
    <property type="evidence" value="ECO:0007669"/>
    <property type="project" value="UniProtKB-KW"/>
</dbReference>
<sequence length="794" mass="89311">MATIASSNIYFLFLVCFLCETVFTQHIPLNSSLSPIVRPTSWPSPSGRFAFGFYEQGDGFKVGIFLFNENNKTIVWTASRDDPPVSSKAKLVLTMRGELLLQTGPGQNKVISHGNNGTVSSASMLDSGNFVLRNKNSDILWQTFDHPTDTILGGQILTGGSELVSSSSDTNQSSGRFQLAMQSDGNLVLYPRYYGSTTWEAYWASDSYHGYSSKYYLFLNNTDPQPLCIVNATSSNSQILWQVDDSSFEGKNTIYRATIDADGVFRLYAHYEDVNRTRQVKMLWSPPELDNLCKVMTFCGFNSYCTTNDNQPCCFCLPGTDLLDPRQTNLGCKRNFSEVECRGGEDNANFYYMSPMSSMKMSDLPYTEEDIPEEECAASCLQDCYCGAAFYDDNRCKKQKLPLRYVTRESQELSSFTIYFKVGLHSLESSNDNQPSPIKTTSKKAIEVIILIVLGFAVLLSSAVAISGRLIFKIGVLSYRRLLEMGDLGLSQGITLRVFSYNELKKATNGFKQEVGKGSFGSVYKGTLLKGRRLIAVKRLHRLIEEGEREFQAEMQAIGKTHHKNLVRLLGYCAEGSKRLLVYEFMSNGSLEKFIFGDSTVRPDWDQRRKIALDIARGLLYLHEQCRAPIIHCDIKPSNIVMDEFFTAKISDFGLAKLLMPDQTRTFTQVRGTRGYLAPEWNKNTPITVKADVYSYGVMLLEIVFCRRSLVVNISNPEQIVLSNWVYKCFVRRELNKLVLGEDVDLTMLENLVKVGIWCIQDEPFLRPSMKSVVLMLEGVTEVAIPPCPSTNST</sequence>
<dbReference type="Gene3D" id="3.30.200.20">
    <property type="entry name" value="Phosphorylase Kinase, domain 1"/>
    <property type="match status" value="1"/>
</dbReference>
<accession>A0AAE1MKI8</accession>
<dbReference type="InterPro" id="IPR000719">
    <property type="entry name" value="Prot_kinase_dom"/>
</dbReference>
<feature type="domain" description="Protein kinase" evidence="22">
    <location>
        <begin position="509"/>
        <end position="780"/>
    </location>
</feature>
<evidence type="ECO:0000256" key="18">
    <source>
        <dbReference type="PIRNR" id="PIRNR000641"/>
    </source>
</evidence>
<evidence type="ECO:0000256" key="14">
    <source>
        <dbReference type="ARBA" id="ARBA00023170"/>
    </source>
</evidence>
<evidence type="ECO:0000256" key="2">
    <source>
        <dbReference type="ARBA" id="ARBA00022527"/>
    </source>
</evidence>
<evidence type="ECO:0000256" key="5">
    <source>
        <dbReference type="ARBA" id="ARBA00022692"/>
    </source>
</evidence>
<gene>
    <name evidence="24" type="ORF">QN277_026264</name>
</gene>
<keyword evidence="6 21" id="KW-0732">Signal</keyword>
<dbReference type="Gene3D" id="1.10.510.10">
    <property type="entry name" value="Transferase(Phosphotransferase) domain 1"/>
    <property type="match status" value="1"/>
</dbReference>
<dbReference type="EMBL" id="JAWXYG010000008">
    <property type="protein sequence ID" value="KAK4265179.1"/>
    <property type="molecule type" value="Genomic_DNA"/>
</dbReference>
<comment type="subcellular location">
    <subcellularLocation>
        <location evidence="1">Membrane</location>
        <topology evidence="1">Single-pass type I membrane protein</topology>
    </subcellularLocation>
</comment>
<dbReference type="FunFam" id="1.10.510.10:FF:000237">
    <property type="entry name" value="G-type lectin S-receptor-like serine/threonine-protein kinase"/>
    <property type="match status" value="1"/>
</dbReference>
<keyword evidence="9 18" id="KW-0418">Kinase</keyword>
<dbReference type="Pfam" id="PF01453">
    <property type="entry name" value="B_lectin"/>
    <property type="match status" value="1"/>
</dbReference>
<dbReference type="Gene3D" id="2.90.10.10">
    <property type="entry name" value="Bulb-type lectin domain"/>
    <property type="match status" value="1"/>
</dbReference>
<comment type="catalytic activity">
    <reaction evidence="16 18">
        <text>L-threonyl-[protein] + ATP = O-phospho-L-threonyl-[protein] + ADP + H(+)</text>
        <dbReference type="Rhea" id="RHEA:46608"/>
        <dbReference type="Rhea" id="RHEA-COMP:11060"/>
        <dbReference type="Rhea" id="RHEA-COMP:11605"/>
        <dbReference type="ChEBI" id="CHEBI:15378"/>
        <dbReference type="ChEBI" id="CHEBI:30013"/>
        <dbReference type="ChEBI" id="CHEBI:30616"/>
        <dbReference type="ChEBI" id="CHEBI:61977"/>
        <dbReference type="ChEBI" id="CHEBI:456216"/>
        <dbReference type="EC" id="2.7.11.1"/>
    </reaction>
</comment>
<evidence type="ECO:0000256" key="16">
    <source>
        <dbReference type="ARBA" id="ARBA00047899"/>
    </source>
</evidence>
<evidence type="ECO:0000256" key="9">
    <source>
        <dbReference type="ARBA" id="ARBA00022777"/>
    </source>
</evidence>
<keyword evidence="13" id="KW-1015">Disulfide bond</keyword>
<feature type="transmembrane region" description="Helical" evidence="20">
    <location>
        <begin position="448"/>
        <end position="472"/>
    </location>
</feature>
<dbReference type="InterPro" id="IPR001480">
    <property type="entry name" value="Bulb-type_lectin_dom"/>
</dbReference>
<evidence type="ECO:0000256" key="6">
    <source>
        <dbReference type="ARBA" id="ARBA00022729"/>
    </source>
</evidence>
<dbReference type="AlphaFoldDB" id="A0AAE1MKI8"/>
<dbReference type="SMART" id="SM00108">
    <property type="entry name" value="B_lectin"/>
    <property type="match status" value="1"/>
</dbReference>
<evidence type="ECO:0000256" key="12">
    <source>
        <dbReference type="ARBA" id="ARBA00023136"/>
    </source>
</evidence>
<dbReference type="InterPro" id="IPR011009">
    <property type="entry name" value="Kinase-like_dom_sf"/>
</dbReference>
<dbReference type="SUPFAM" id="SSF56112">
    <property type="entry name" value="Protein kinase-like (PK-like)"/>
    <property type="match status" value="1"/>
</dbReference>
<keyword evidence="2 18" id="KW-0723">Serine/threonine-protein kinase</keyword>
<dbReference type="FunFam" id="3.30.200.20:FF:000059">
    <property type="entry name" value="S-receptor-like serine/threonine-protein kinase"/>
    <property type="match status" value="1"/>
</dbReference>
<evidence type="ECO:0000256" key="11">
    <source>
        <dbReference type="ARBA" id="ARBA00022989"/>
    </source>
</evidence>
<keyword evidence="11 20" id="KW-1133">Transmembrane helix</keyword>
<evidence type="ECO:0000313" key="24">
    <source>
        <dbReference type="EMBL" id="KAK4265178.1"/>
    </source>
</evidence>
<keyword evidence="15" id="KW-0325">Glycoprotein</keyword>
<proteinExistence type="inferred from homology"/>
<dbReference type="PROSITE" id="PS00108">
    <property type="entry name" value="PROTEIN_KINASE_ST"/>
    <property type="match status" value="1"/>
</dbReference>
<dbReference type="PROSITE" id="PS50927">
    <property type="entry name" value="BULB_LECTIN"/>
    <property type="match status" value="2"/>
</dbReference>
<evidence type="ECO:0000256" key="19">
    <source>
        <dbReference type="PROSITE-ProRule" id="PRU10141"/>
    </source>
</evidence>
<dbReference type="Gene3D" id="2.90.10.30">
    <property type="match status" value="1"/>
</dbReference>
<dbReference type="PROSITE" id="PS00107">
    <property type="entry name" value="PROTEIN_KINASE_ATP"/>
    <property type="match status" value="1"/>
</dbReference>
<dbReference type="EMBL" id="JAWXYG010000008">
    <property type="protein sequence ID" value="KAK4265178.1"/>
    <property type="molecule type" value="Genomic_DNA"/>
</dbReference>
<keyword evidence="7" id="KW-0430">Lectin</keyword>
<evidence type="ECO:0000256" key="1">
    <source>
        <dbReference type="ARBA" id="ARBA00004479"/>
    </source>
</evidence>
<dbReference type="InterPro" id="IPR008271">
    <property type="entry name" value="Ser/Thr_kinase_AS"/>
</dbReference>
<dbReference type="PIRSF" id="PIRSF000641">
    <property type="entry name" value="SRK"/>
    <property type="match status" value="1"/>
</dbReference>
<keyword evidence="5 20" id="KW-0812">Transmembrane</keyword>
<evidence type="ECO:0000256" key="21">
    <source>
        <dbReference type="SAM" id="SignalP"/>
    </source>
</evidence>
<evidence type="ECO:0000256" key="15">
    <source>
        <dbReference type="ARBA" id="ARBA00023180"/>
    </source>
</evidence>
<dbReference type="InterPro" id="IPR051343">
    <property type="entry name" value="G-type_lectin_kinases/EP1-like"/>
</dbReference>
<organism evidence="24 25">
    <name type="scientific">Acacia crassicarpa</name>
    <name type="common">northern wattle</name>
    <dbReference type="NCBI Taxonomy" id="499986"/>
    <lineage>
        <taxon>Eukaryota</taxon>
        <taxon>Viridiplantae</taxon>
        <taxon>Streptophyta</taxon>
        <taxon>Embryophyta</taxon>
        <taxon>Tracheophyta</taxon>
        <taxon>Spermatophyta</taxon>
        <taxon>Magnoliopsida</taxon>
        <taxon>eudicotyledons</taxon>
        <taxon>Gunneridae</taxon>
        <taxon>Pentapetalae</taxon>
        <taxon>rosids</taxon>
        <taxon>fabids</taxon>
        <taxon>Fabales</taxon>
        <taxon>Fabaceae</taxon>
        <taxon>Caesalpinioideae</taxon>
        <taxon>mimosoid clade</taxon>
        <taxon>Acacieae</taxon>
        <taxon>Acacia</taxon>
    </lineage>
</organism>
<comment type="similarity">
    <text evidence="18">Belongs to the protein kinase superfamily. Ser/Thr protein kinase family.</text>
</comment>
<comment type="catalytic activity">
    <reaction evidence="17 18">
        <text>L-seryl-[protein] + ATP = O-phospho-L-seryl-[protein] + ADP + H(+)</text>
        <dbReference type="Rhea" id="RHEA:17989"/>
        <dbReference type="Rhea" id="RHEA-COMP:9863"/>
        <dbReference type="Rhea" id="RHEA-COMP:11604"/>
        <dbReference type="ChEBI" id="CHEBI:15378"/>
        <dbReference type="ChEBI" id="CHEBI:29999"/>
        <dbReference type="ChEBI" id="CHEBI:30616"/>
        <dbReference type="ChEBI" id="CHEBI:83421"/>
        <dbReference type="ChEBI" id="CHEBI:456216"/>
        <dbReference type="EC" id="2.7.11.1"/>
    </reaction>
</comment>
<dbReference type="GO" id="GO:0004674">
    <property type="term" value="F:protein serine/threonine kinase activity"/>
    <property type="evidence" value="ECO:0007669"/>
    <property type="project" value="UniProtKB-KW"/>
</dbReference>
<dbReference type="GO" id="GO:0016020">
    <property type="term" value="C:membrane"/>
    <property type="evidence" value="ECO:0007669"/>
    <property type="project" value="UniProtKB-SubCell"/>
</dbReference>
<keyword evidence="25" id="KW-1185">Reference proteome</keyword>
<evidence type="ECO:0000256" key="10">
    <source>
        <dbReference type="ARBA" id="ARBA00022840"/>
    </source>
</evidence>